<protein>
    <submittedName>
        <fullName evidence="1">DUF2750 domain-containing protein</fullName>
    </submittedName>
</protein>
<evidence type="ECO:0000313" key="2">
    <source>
        <dbReference type="Proteomes" id="UP000262073"/>
    </source>
</evidence>
<accession>A0A346NL23</accession>
<dbReference type="Proteomes" id="UP000262073">
    <property type="component" value="Chromosome"/>
</dbReference>
<name>A0A346NL23_9ALTE</name>
<dbReference type="OrthoDB" id="2936081at2"/>
<keyword evidence="2" id="KW-1185">Reference proteome</keyword>
<dbReference type="KEGG" id="salm:D0Y50_07535"/>
<reference evidence="1 2" key="1">
    <citation type="submission" date="2018-08" db="EMBL/GenBank/DDBJ databases">
        <title>Salinimonas sediminis sp. nov., a piezophilic bacterium isolated from a deep-sea sediment sample from the New Britain Trench.</title>
        <authorList>
            <person name="Cao J."/>
        </authorList>
    </citation>
    <scope>NUCLEOTIDE SEQUENCE [LARGE SCALE GENOMIC DNA]</scope>
    <source>
        <strain evidence="1 2">N102</strain>
    </source>
</reference>
<evidence type="ECO:0000313" key="1">
    <source>
        <dbReference type="EMBL" id="AXR06230.1"/>
    </source>
</evidence>
<dbReference type="InterPro" id="IPR021284">
    <property type="entry name" value="DUF2750"/>
</dbReference>
<dbReference type="EMBL" id="CP031769">
    <property type="protein sequence ID" value="AXR06230.1"/>
    <property type="molecule type" value="Genomic_DNA"/>
</dbReference>
<proteinExistence type="predicted"/>
<dbReference type="Pfam" id="PF11042">
    <property type="entry name" value="DUF2750"/>
    <property type="match status" value="1"/>
</dbReference>
<organism evidence="1 2">
    <name type="scientific">Salinimonas sediminis</name>
    <dbReference type="NCBI Taxonomy" id="2303538"/>
    <lineage>
        <taxon>Bacteria</taxon>
        <taxon>Pseudomonadati</taxon>
        <taxon>Pseudomonadota</taxon>
        <taxon>Gammaproteobacteria</taxon>
        <taxon>Alteromonadales</taxon>
        <taxon>Alteromonadaceae</taxon>
        <taxon>Alteromonas/Salinimonas group</taxon>
        <taxon>Salinimonas</taxon>
    </lineage>
</organism>
<dbReference type="RefSeq" id="WP_108566218.1">
    <property type="nucleotide sequence ID" value="NZ_CP031769.1"/>
</dbReference>
<dbReference type="AlphaFoldDB" id="A0A346NL23"/>
<sequence>MFPETVTPSLSEAVLLQAAKLTPEERLELFLQYVGKANALWTLAGESGFIMLEPEDESSEDNIGALLPIWPHQDLIGLWSRAQETGASPTSIDLEDFINTWLPGLATNDVALVVCPVGEDQTGMVLSANELLQSLTEEAR</sequence>
<gene>
    <name evidence="1" type="ORF">D0Y50_07535</name>
</gene>